<protein>
    <submittedName>
        <fullName evidence="1">Uncharacterized protein</fullName>
    </submittedName>
</protein>
<evidence type="ECO:0000313" key="1">
    <source>
        <dbReference type="EMBL" id="JAH32294.1"/>
    </source>
</evidence>
<dbReference type="EMBL" id="GBXM01076283">
    <property type="protein sequence ID" value="JAH32294.1"/>
    <property type="molecule type" value="Transcribed_RNA"/>
</dbReference>
<organism evidence="1">
    <name type="scientific">Anguilla anguilla</name>
    <name type="common">European freshwater eel</name>
    <name type="synonym">Muraena anguilla</name>
    <dbReference type="NCBI Taxonomy" id="7936"/>
    <lineage>
        <taxon>Eukaryota</taxon>
        <taxon>Metazoa</taxon>
        <taxon>Chordata</taxon>
        <taxon>Craniata</taxon>
        <taxon>Vertebrata</taxon>
        <taxon>Euteleostomi</taxon>
        <taxon>Actinopterygii</taxon>
        <taxon>Neopterygii</taxon>
        <taxon>Teleostei</taxon>
        <taxon>Anguilliformes</taxon>
        <taxon>Anguillidae</taxon>
        <taxon>Anguilla</taxon>
    </lineage>
</organism>
<proteinExistence type="predicted"/>
<reference evidence="1" key="1">
    <citation type="submission" date="2014-11" db="EMBL/GenBank/DDBJ databases">
        <authorList>
            <person name="Amaro Gonzalez C."/>
        </authorList>
    </citation>
    <scope>NUCLEOTIDE SEQUENCE</scope>
</reference>
<accession>A0A0E9RT22</accession>
<name>A0A0E9RT22_ANGAN</name>
<reference evidence="1" key="2">
    <citation type="journal article" date="2015" name="Fish Shellfish Immunol.">
        <title>Early steps in the European eel (Anguilla anguilla)-Vibrio vulnificus interaction in the gills: Role of the RtxA13 toxin.</title>
        <authorList>
            <person name="Callol A."/>
            <person name="Pajuelo D."/>
            <person name="Ebbesson L."/>
            <person name="Teles M."/>
            <person name="MacKenzie S."/>
            <person name="Amaro C."/>
        </authorList>
    </citation>
    <scope>NUCLEOTIDE SEQUENCE</scope>
</reference>
<sequence length="43" mass="5061">MKSLDLLSLSRLWLSLQWLLKKSRWILSGFFLESFCQDSGHCS</sequence>
<dbReference type="AlphaFoldDB" id="A0A0E9RT22"/>